<dbReference type="PANTHER" id="PTHR30598">
    <property type="entry name" value="NITRATE REDUCTASE PRIVATE CHAPERONE, REDOX ENZYME MATURATION PROTEIN REMP FAMILY"/>
    <property type="match status" value="1"/>
</dbReference>
<dbReference type="GO" id="GO:0042128">
    <property type="term" value="P:nitrate assimilation"/>
    <property type="evidence" value="ECO:0007669"/>
    <property type="project" value="UniProtKB-KW"/>
</dbReference>
<dbReference type="InterPro" id="IPR023234">
    <property type="entry name" value="NarG-like_domain"/>
</dbReference>
<feature type="binding site" description="axial binding residue" evidence="13">
    <location>
        <position position="206"/>
    </location>
    <ligand>
        <name>heme b</name>
        <dbReference type="ChEBI" id="CHEBI:60344"/>
        <label>1</label>
    </ligand>
    <ligandPart>
        <name>Fe</name>
        <dbReference type="ChEBI" id="CHEBI:18248"/>
    </ligandPart>
</feature>
<sequence>MNMIDQFAWVIFPYLCVAVFVVGHIFRYRYDQFNWTAKSSEFIEKKQLMVGSLLFHIGIIPVIMGHVAGLGIPKEWMNALGVNDHLYHIGAMYVGGLFGVITFAGMLILTARRITKRSIRKLSSTSDIIVNLLLVFIVFMGMYSTLVTNNVQPEFDYRETISIWFRNLFLFRPEAALMTSVPVTFKIHVLSGFLILAFWPFTRLVHVWSVPLNYARRSYILYRKNRGQSARH</sequence>
<evidence type="ECO:0000313" key="16">
    <source>
        <dbReference type="EMBL" id="RCX23859.1"/>
    </source>
</evidence>
<evidence type="ECO:0000256" key="10">
    <source>
        <dbReference type="ARBA" id="ARBA00023004"/>
    </source>
</evidence>
<evidence type="ECO:0000256" key="2">
    <source>
        <dbReference type="ARBA" id="ARBA00022448"/>
    </source>
</evidence>
<accession>A0A369BQG0</accession>
<keyword evidence="17" id="KW-1185">Reference proteome</keyword>
<dbReference type="Gene3D" id="1.20.950.20">
    <property type="entry name" value="Transmembrane di-heme cytochromes, Chain C"/>
    <property type="match status" value="1"/>
</dbReference>
<dbReference type="RefSeq" id="WP_114495688.1">
    <property type="nucleotide sequence ID" value="NZ_QPJW01000001.1"/>
</dbReference>
<feature type="transmembrane region" description="Helical" evidence="14">
    <location>
        <begin position="175"/>
        <end position="199"/>
    </location>
</feature>
<gene>
    <name evidence="16" type="ORF">DFP94_1011463</name>
</gene>
<evidence type="ECO:0000256" key="5">
    <source>
        <dbReference type="ARBA" id="ARBA00022692"/>
    </source>
</evidence>
<evidence type="ECO:0000313" key="17">
    <source>
        <dbReference type="Proteomes" id="UP000253090"/>
    </source>
</evidence>
<dbReference type="InterPro" id="IPR051936">
    <property type="entry name" value="Heme-iron_electron_transfer"/>
</dbReference>
<dbReference type="NCBIfam" id="TIGR00351">
    <property type="entry name" value="narI"/>
    <property type="match status" value="1"/>
</dbReference>
<dbReference type="EMBL" id="QPJW01000001">
    <property type="protein sequence ID" value="RCX23859.1"/>
    <property type="molecule type" value="Genomic_DNA"/>
</dbReference>
<keyword evidence="6" id="KW-0479">Metal-binding</keyword>
<dbReference type="OrthoDB" id="9788113at2"/>
<keyword evidence="9" id="KW-0560">Oxidoreductase</keyword>
<evidence type="ECO:0000256" key="13">
    <source>
        <dbReference type="PIRSR" id="PIRSR603816-1"/>
    </source>
</evidence>
<organism evidence="16 17">
    <name type="scientific">Fontibacillus phaseoli</name>
    <dbReference type="NCBI Taxonomy" id="1416533"/>
    <lineage>
        <taxon>Bacteria</taxon>
        <taxon>Bacillati</taxon>
        <taxon>Bacillota</taxon>
        <taxon>Bacilli</taxon>
        <taxon>Bacillales</taxon>
        <taxon>Paenibacillaceae</taxon>
        <taxon>Fontibacillus</taxon>
    </lineage>
</organism>
<feature type="transmembrane region" description="Helical" evidence="14">
    <location>
        <begin position="47"/>
        <end position="67"/>
    </location>
</feature>
<dbReference type="GO" id="GO:0009325">
    <property type="term" value="C:nitrate reductase complex"/>
    <property type="evidence" value="ECO:0007669"/>
    <property type="project" value="InterPro"/>
</dbReference>
<dbReference type="SUPFAM" id="SSF103501">
    <property type="entry name" value="Respiratory nitrate reductase 1 gamma chain"/>
    <property type="match status" value="1"/>
</dbReference>
<feature type="transmembrane region" description="Helical" evidence="14">
    <location>
        <begin position="6"/>
        <end position="26"/>
    </location>
</feature>
<evidence type="ECO:0000256" key="12">
    <source>
        <dbReference type="ARBA" id="ARBA00023136"/>
    </source>
</evidence>
<dbReference type="GO" id="GO:0046872">
    <property type="term" value="F:metal ion binding"/>
    <property type="evidence" value="ECO:0007669"/>
    <property type="project" value="UniProtKB-KW"/>
</dbReference>
<evidence type="ECO:0000256" key="14">
    <source>
        <dbReference type="SAM" id="Phobius"/>
    </source>
</evidence>
<keyword evidence="11" id="KW-0534">Nitrate assimilation</keyword>
<dbReference type="AlphaFoldDB" id="A0A369BQG0"/>
<feature type="binding site" description="axial binding residue" evidence="13">
    <location>
        <position position="188"/>
    </location>
    <ligand>
        <name>heme b</name>
        <dbReference type="ChEBI" id="CHEBI:60344"/>
        <label>1</label>
    </ligand>
    <ligandPart>
        <name>Fe</name>
        <dbReference type="ChEBI" id="CHEBI:18248"/>
    </ligandPart>
</feature>
<reference evidence="16 17" key="1">
    <citation type="submission" date="2018-07" db="EMBL/GenBank/DDBJ databases">
        <title>Genomic Encyclopedia of Type Strains, Phase III (KMG-III): the genomes of soil and plant-associated and newly described type strains.</title>
        <authorList>
            <person name="Whitman W."/>
        </authorList>
    </citation>
    <scope>NUCLEOTIDE SEQUENCE [LARGE SCALE GENOMIC DNA]</scope>
    <source>
        <strain evidence="16 17">CECT 8333</strain>
    </source>
</reference>
<dbReference type="GO" id="GO:0008940">
    <property type="term" value="F:nitrate reductase activity"/>
    <property type="evidence" value="ECO:0007669"/>
    <property type="project" value="InterPro"/>
</dbReference>
<evidence type="ECO:0000256" key="6">
    <source>
        <dbReference type="ARBA" id="ARBA00022723"/>
    </source>
</evidence>
<feature type="binding site" description="axial binding residue" evidence="13">
    <location>
        <position position="66"/>
    </location>
    <ligand>
        <name>heme b</name>
        <dbReference type="ChEBI" id="CHEBI:60344"/>
        <label>2</label>
    </ligand>
    <ligandPart>
        <name>Fe</name>
        <dbReference type="ChEBI" id="CHEBI:18248"/>
    </ligandPart>
</feature>
<comment type="caution">
    <text evidence="16">The sequence shown here is derived from an EMBL/GenBank/DDBJ whole genome shotgun (WGS) entry which is preliminary data.</text>
</comment>
<feature type="binding site" description="axial binding residue" evidence="13">
    <location>
        <position position="56"/>
    </location>
    <ligand>
        <name>heme b</name>
        <dbReference type="ChEBI" id="CHEBI:60344"/>
        <label>1</label>
    </ligand>
    <ligandPart>
        <name>Fe</name>
        <dbReference type="ChEBI" id="CHEBI:18248"/>
    </ligandPart>
</feature>
<keyword evidence="7" id="KW-0249">Electron transport</keyword>
<feature type="transmembrane region" description="Helical" evidence="14">
    <location>
        <begin position="128"/>
        <end position="146"/>
    </location>
</feature>
<dbReference type="GO" id="GO:0019645">
    <property type="term" value="P:anaerobic electron transport chain"/>
    <property type="evidence" value="ECO:0007669"/>
    <property type="project" value="TreeGrafter"/>
</dbReference>
<keyword evidence="5 14" id="KW-0812">Transmembrane</keyword>
<dbReference type="GO" id="GO:0005886">
    <property type="term" value="C:plasma membrane"/>
    <property type="evidence" value="ECO:0007669"/>
    <property type="project" value="UniProtKB-SubCell"/>
</dbReference>
<name>A0A369BQG0_9BACL</name>
<dbReference type="GO" id="GO:0009055">
    <property type="term" value="F:electron transfer activity"/>
    <property type="evidence" value="ECO:0007669"/>
    <property type="project" value="TreeGrafter"/>
</dbReference>
<dbReference type="Pfam" id="PF02665">
    <property type="entry name" value="Nitrate_red_gam"/>
    <property type="match status" value="1"/>
</dbReference>
<evidence type="ECO:0000256" key="8">
    <source>
        <dbReference type="ARBA" id="ARBA00022989"/>
    </source>
</evidence>
<evidence type="ECO:0000256" key="11">
    <source>
        <dbReference type="ARBA" id="ARBA00023063"/>
    </source>
</evidence>
<evidence type="ECO:0000256" key="4">
    <source>
        <dbReference type="ARBA" id="ARBA00022617"/>
    </source>
</evidence>
<dbReference type="GO" id="GO:0020037">
    <property type="term" value="F:heme binding"/>
    <property type="evidence" value="ECO:0007669"/>
    <property type="project" value="TreeGrafter"/>
</dbReference>
<evidence type="ECO:0000259" key="15">
    <source>
        <dbReference type="Pfam" id="PF02665"/>
    </source>
</evidence>
<comment type="subcellular location">
    <subcellularLocation>
        <location evidence="1">Cell membrane</location>
        <topology evidence="1">Multi-pass membrane protein</topology>
    </subcellularLocation>
</comment>
<feature type="transmembrane region" description="Helical" evidence="14">
    <location>
        <begin position="87"/>
        <end position="108"/>
    </location>
</feature>
<evidence type="ECO:0000256" key="9">
    <source>
        <dbReference type="ARBA" id="ARBA00023002"/>
    </source>
</evidence>
<evidence type="ECO:0000256" key="3">
    <source>
        <dbReference type="ARBA" id="ARBA00022475"/>
    </source>
</evidence>
<dbReference type="InterPro" id="IPR036197">
    <property type="entry name" value="NarG-like_sf"/>
</dbReference>
<dbReference type="PANTHER" id="PTHR30598:SF3">
    <property type="entry name" value="RESPIRATORY NITRATE REDUCTASE 1 GAMMA CHAIN"/>
    <property type="match status" value="1"/>
</dbReference>
<keyword evidence="12 14" id="KW-0472">Membrane</keyword>
<evidence type="ECO:0000256" key="7">
    <source>
        <dbReference type="ARBA" id="ARBA00022982"/>
    </source>
</evidence>
<keyword evidence="2" id="KW-0813">Transport</keyword>
<protein>
    <submittedName>
        <fullName evidence="16">Nitrate reductase gamma subunit</fullName>
    </submittedName>
</protein>
<keyword evidence="8 14" id="KW-1133">Transmembrane helix</keyword>
<dbReference type="FunFam" id="1.20.950.20:FF:000001">
    <property type="entry name" value="Respiratory nitrate reductase subunit gamma"/>
    <property type="match status" value="1"/>
</dbReference>
<proteinExistence type="predicted"/>
<keyword evidence="4 13" id="KW-0349">Heme</keyword>
<dbReference type="InterPro" id="IPR003816">
    <property type="entry name" value="Nitrate_red_gam"/>
</dbReference>
<feature type="domain" description="NarG-like" evidence="15">
    <location>
        <begin position="5"/>
        <end position="224"/>
    </location>
</feature>
<dbReference type="Proteomes" id="UP000253090">
    <property type="component" value="Unassembled WGS sequence"/>
</dbReference>
<evidence type="ECO:0000256" key="1">
    <source>
        <dbReference type="ARBA" id="ARBA00004651"/>
    </source>
</evidence>
<keyword evidence="3" id="KW-1003">Cell membrane</keyword>
<keyword evidence="10 13" id="KW-0408">Iron</keyword>